<gene>
    <name evidence="17" type="primary">LOC111133674</name>
</gene>
<evidence type="ECO:0000256" key="1">
    <source>
        <dbReference type="ARBA" id="ARBA00004240"/>
    </source>
</evidence>
<dbReference type="GeneID" id="111133674"/>
<organism evidence="16 17">
    <name type="scientific">Crassostrea virginica</name>
    <name type="common">Eastern oyster</name>
    <dbReference type="NCBI Taxonomy" id="6565"/>
    <lineage>
        <taxon>Eukaryota</taxon>
        <taxon>Metazoa</taxon>
        <taxon>Spiralia</taxon>
        <taxon>Lophotrochozoa</taxon>
        <taxon>Mollusca</taxon>
        <taxon>Bivalvia</taxon>
        <taxon>Autobranchia</taxon>
        <taxon>Pteriomorphia</taxon>
        <taxon>Ostreida</taxon>
        <taxon>Ostreoidea</taxon>
        <taxon>Ostreidae</taxon>
        <taxon>Crassostrea</taxon>
    </lineage>
</organism>
<evidence type="ECO:0000313" key="17">
    <source>
        <dbReference type="RefSeq" id="XP_022337979.1"/>
    </source>
</evidence>
<evidence type="ECO:0000256" key="4">
    <source>
        <dbReference type="ARBA" id="ARBA00008661"/>
    </source>
</evidence>
<dbReference type="Proteomes" id="UP000694844">
    <property type="component" value="Chromosome 5"/>
</dbReference>
<evidence type="ECO:0000313" key="16">
    <source>
        <dbReference type="Proteomes" id="UP000694844"/>
    </source>
</evidence>
<dbReference type="RefSeq" id="XP_022337979.1">
    <property type="nucleotide sequence ID" value="XM_022482271.1"/>
</dbReference>
<dbReference type="InterPro" id="IPR002659">
    <property type="entry name" value="Glyco_trans_31"/>
</dbReference>
<dbReference type="PANTHER" id="PTHR11214">
    <property type="entry name" value="BETA-1,3-N-ACETYLGLUCOSAMINYLTRANSFERASE"/>
    <property type="match status" value="1"/>
</dbReference>
<evidence type="ECO:0000256" key="3">
    <source>
        <dbReference type="ARBA" id="ARBA00004922"/>
    </source>
</evidence>
<dbReference type="PANTHER" id="PTHR11214:SF219">
    <property type="entry name" value="UDP-GALNAC:BETA-1,3-N-ACETYLGALACTOSAMINYLTRANSFERASE 2"/>
    <property type="match status" value="1"/>
</dbReference>
<keyword evidence="5 15" id="KW-0328">Glycosyltransferase</keyword>
<dbReference type="KEGG" id="cvn:111133674"/>
<dbReference type="AlphaFoldDB" id="A0A8B8EE74"/>
<keyword evidence="7 15" id="KW-0812">Transmembrane</keyword>
<evidence type="ECO:0000256" key="7">
    <source>
        <dbReference type="ARBA" id="ARBA00022692"/>
    </source>
</evidence>
<dbReference type="Pfam" id="PF01762">
    <property type="entry name" value="Galactosyl_T"/>
    <property type="match status" value="1"/>
</dbReference>
<evidence type="ECO:0000256" key="5">
    <source>
        <dbReference type="ARBA" id="ARBA00022676"/>
    </source>
</evidence>
<keyword evidence="8" id="KW-0256">Endoplasmic reticulum</keyword>
<comment type="catalytic activity">
    <reaction evidence="14">
        <text>3-O-(N-acetyl-beta-D-glucosaminyl-(1-&gt;4)-alpha-D-mannosyl)-L-threonyl-[protein] + UDP-N-acetyl-alpha-D-galactosamine = 3-O-[beta-D-GalNAc-(1-&gt;3)-beta-D-GlcNAc-(1-&gt;4)-alpha-D-Man]-L-Thr-[protein] + UDP + H(+)</text>
        <dbReference type="Rhea" id="RHEA:37667"/>
        <dbReference type="Rhea" id="RHEA-COMP:13308"/>
        <dbReference type="Rhea" id="RHEA-COMP:13618"/>
        <dbReference type="ChEBI" id="CHEBI:15378"/>
        <dbReference type="ChEBI" id="CHEBI:58223"/>
        <dbReference type="ChEBI" id="CHEBI:67138"/>
        <dbReference type="ChEBI" id="CHEBI:136709"/>
        <dbReference type="ChEBI" id="CHEBI:137540"/>
        <dbReference type="EC" id="2.4.1.313"/>
    </reaction>
</comment>
<keyword evidence="6" id="KW-0808">Transferase</keyword>
<evidence type="ECO:0000256" key="11">
    <source>
        <dbReference type="ARBA" id="ARBA00023034"/>
    </source>
</evidence>
<evidence type="ECO:0000256" key="10">
    <source>
        <dbReference type="ARBA" id="ARBA00022989"/>
    </source>
</evidence>
<comment type="subcellular location">
    <subcellularLocation>
        <location evidence="1">Endoplasmic reticulum</location>
    </subcellularLocation>
    <subcellularLocation>
        <location evidence="2 15">Golgi apparatus membrane</location>
        <topology evidence="2 15">Single-pass type II membrane protein</topology>
    </subcellularLocation>
</comment>
<keyword evidence="10 15" id="KW-1133">Transmembrane helix</keyword>
<comment type="similarity">
    <text evidence="4 15">Belongs to the glycosyltransferase 31 family.</text>
</comment>
<evidence type="ECO:0000256" key="14">
    <source>
        <dbReference type="ARBA" id="ARBA00047667"/>
    </source>
</evidence>
<dbReference type="OrthoDB" id="2139606at2759"/>
<evidence type="ECO:0000256" key="8">
    <source>
        <dbReference type="ARBA" id="ARBA00022824"/>
    </source>
</evidence>
<keyword evidence="13" id="KW-0325">Glycoprotein</keyword>
<dbReference type="Gene3D" id="3.90.550.50">
    <property type="match status" value="1"/>
</dbReference>
<dbReference type="GO" id="GO:0000139">
    <property type="term" value="C:Golgi membrane"/>
    <property type="evidence" value="ECO:0007669"/>
    <property type="project" value="UniProtKB-SubCell"/>
</dbReference>
<accession>A0A8B8EE74</accession>
<name>A0A8B8EE74_CRAVI</name>
<protein>
    <recommendedName>
        <fullName evidence="15">Hexosyltransferase</fullName>
        <ecNumber evidence="15">2.4.1.-</ecNumber>
    </recommendedName>
</protein>
<dbReference type="EC" id="2.4.1.-" evidence="15"/>
<proteinExistence type="inferred from homology"/>
<keyword evidence="11 15" id="KW-0333">Golgi apparatus</keyword>
<feature type="transmembrane region" description="Helical" evidence="15">
    <location>
        <begin position="7"/>
        <end position="24"/>
    </location>
</feature>
<evidence type="ECO:0000256" key="9">
    <source>
        <dbReference type="ARBA" id="ARBA00022968"/>
    </source>
</evidence>
<evidence type="ECO:0000256" key="6">
    <source>
        <dbReference type="ARBA" id="ARBA00022679"/>
    </source>
</evidence>
<keyword evidence="16" id="KW-1185">Reference proteome</keyword>
<keyword evidence="9 15" id="KW-0735">Signal-anchor</keyword>
<evidence type="ECO:0000256" key="15">
    <source>
        <dbReference type="RuleBase" id="RU363063"/>
    </source>
</evidence>
<dbReference type="GO" id="GO:0008194">
    <property type="term" value="F:UDP-glycosyltransferase activity"/>
    <property type="evidence" value="ECO:0007669"/>
    <property type="project" value="TreeGrafter"/>
</dbReference>
<evidence type="ECO:0000256" key="12">
    <source>
        <dbReference type="ARBA" id="ARBA00023136"/>
    </source>
</evidence>
<evidence type="ECO:0000256" key="2">
    <source>
        <dbReference type="ARBA" id="ARBA00004323"/>
    </source>
</evidence>
<dbReference type="GO" id="GO:0016758">
    <property type="term" value="F:hexosyltransferase activity"/>
    <property type="evidence" value="ECO:0007669"/>
    <property type="project" value="InterPro"/>
</dbReference>
<dbReference type="GO" id="GO:0006493">
    <property type="term" value="P:protein O-linked glycosylation"/>
    <property type="evidence" value="ECO:0007669"/>
    <property type="project" value="TreeGrafter"/>
</dbReference>
<comment type="pathway">
    <text evidence="3">Protein modification; protein glycosylation.</text>
</comment>
<evidence type="ECO:0000256" key="13">
    <source>
        <dbReference type="ARBA" id="ARBA00023180"/>
    </source>
</evidence>
<keyword evidence="12 15" id="KW-0472">Membrane</keyword>
<dbReference type="GO" id="GO:0005783">
    <property type="term" value="C:endoplasmic reticulum"/>
    <property type="evidence" value="ECO:0007669"/>
    <property type="project" value="UniProtKB-SubCell"/>
</dbReference>
<reference evidence="17" key="1">
    <citation type="submission" date="2025-08" db="UniProtKB">
        <authorList>
            <consortium name="RefSeq"/>
        </authorList>
    </citation>
    <scope>IDENTIFICATION</scope>
    <source>
        <tissue evidence="17">Whole sample</tissue>
    </source>
</reference>
<sequence>MTTLQSLLFFLCGVCTSFVVHFLLTNLTSSFQNQSWTKENLTLAIGILSAPENFQHRDAIRTTWKSNMNNKEKAWFIIGERDCQIHPDNRIDRYGCQKNNVRVQHPKSIKENILTINALTLKSKIKKLGRNVIYKLNFKVKSDVYVKRLGVVAALLSEEPDVTVDILEAWTENVIASVKFSEMDTGIIIEDCAFQPVSDVILMKNYEYILEIENNFKYTLSNFEVETTLHDCGGILHYQTELKNRDIILPTMWLKVYSVDHDRQLKNEKELNFKWQQQIGHIRQQLKFEADTYQDILFVDTVDVYRKLPVKLLLFHKWLFENTQTKFILKTDDDCFINLALIRNGLSELEEMDSTFLWWGNFRKWWLVQGHGKWAEFSYTADVYPSFACGSGNIINVQIHEWLVKNADDLHMYQGEDVSMGIWLSAVSPVRVEDQRWQCSNSCTRESLSIPELHPADMIKHWQNLQFCDNPCSC</sequence>